<evidence type="ECO:0000313" key="2">
    <source>
        <dbReference type="Proteomes" id="UP001227268"/>
    </source>
</evidence>
<dbReference type="EMBL" id="JASBWT010000024">
    <property type="protein sequence ID" value="KAJ9094697.1"/>
    <property type="molecule type" value="Genomic_DNA"/>
</dbReference>
<keyword evidence="2" id="KW-1185">Reference proteome</keyword>
<reference evidence="1" key="1">
    <citation type="submission" date="2023-04" db="EMBL/GenBank/DDBJ databases">
        <title>Draft Genome sequencing of Naganishia species isolated from polar environments using Oxford Nanopore Technology.</title>
        <authorList>
            <person name="Leo P."/>
            <person name="Venkateswaran K."/>
        </authorList>
    </citation>
    <scope>NUCLEOTIDE SEQUENCE</scope>
    <source>
        <strain evidence="1">MNA-CCFEE 5423</strain>
    </source>
</reference>
<accession>A0ACC2V810</accession>
<protein>
    <submittedName>
        <fullName evidence="1">Uncharacterized protein</fullName>
    </submittedName>
</protein>
<evidence type="ECO:0000313" key="1">
    <source>
        <dbReference type="EMBL" id="KAJ9094697.1"/>
    </source>
</evidence>
<proteinExistence type="predicted"/>
<organism evidence="1 2">
    <name type="scientific">Naganishia friedmannii</name>
    <dbReference type="NCBI Taxonomy" id="89922"/>
    <lineage>
        <taxon>Eukaryota</taxon>
        <taxon>Fungi</taxon>
        <taxon>Dikarya</taxon>
        <taxon>Basidiomycota</taxon>
        <taxon>Agaricomycotina</taxon>
        <taxon>Tremellomycetes</taxon>
        <taxon>Filobasidiales</taxon>
        <taxon>Filobasidiaceae</taxon>
        <taxon>Naganishia</taxon>
    </lineage>
</organism>
<gene>
    <name evidence="1" type="ORF">QFC21_005854</name>
</gene>
<name>A0ACC2V810_9TREE</name>
<sequence length="435" mass="46906">MSQASTANTLSSMNPSHDSSYIYGTLHEGVEVEPPEKKDEKAVGLRRLRIEFRRPRTGSQKTGTRGSGPPSSTSSDVNSASVPHQESMAAGDTFHTPTAIKGTTGLSVDVKSNDQFRYVLSVSNWPSDGRTPNSSREHAEVWQAFEPDTPEEGLKKVLRLISREGKFSLYSALELREETTKAFRARAKQIRCHAPRHAAILGKVASILVDPKSGQSAGETSTADEDSDSPDDKSPIDLREPIEEEDGNPKHESPGIGLPDANVQRDLTSPSPISASNTSLFNVLDPALHTGGPTGAESFSLGKVDNERQDESASSKNDVDYADAREQGAPDISLSPDDSADEADFHEAYSGLRMDTPPEPNNRSPSPTDLPWGSDNQDDLVEDGRKLVPTVKATHTEPDTINDYDNLAVPGGFPPSPARSGSPSSVYFFATEDHN</sequence>
<comment type="caution">
    <text evidence="1">The sequence shown here is derived from an EMBL/GenBank/DDBJ whole genome shotgun (WGS) entry which is preliminary data.</text>
</comment>
<dbReference type="Proteomes" id="UP001227268">
    <property type="component" value="Unassembled WGS sequence"/>
</dbReference>